<name>A0A164WK28_9CRUS</name>
<gene>
    <name evidence="2" type="ORF">APZ42_021565</name>
</gene>
<evidence type="ECO:0000313" key="2">
    <source>
        <dbReference type="EMBL" id="KZS13335.1"/>
    </source>
</evidence>
<dbReference type="Proteomes" id="UP000076858">
    <property type="component" value="Unassembled WGS sequence"/>
</dbReference>
<keyword evidence="1" id="KW-0732">Signal</keyword>
<accession>A0A164WK28</accession>
<organism evidence="2 3">
    <name type="scientific">Daphnia magna</name>
    <dbReference type="NCBI Taxonomy" id="35525"/>
    <lineage>
        <taxon>Eukaryota</taxon>
        <taxon>Metazoa</taxon>
        <taxon>Ecdysozoa</taxon>
        <taxon>Arthropoda</taxon>
        <taxon>Crustacea</taxon>
        <taxon>Branchiopoda</taxon>
        <taxon>Diplostraca</taxon>
        <taxon>Cladocera</taxon>
        <taxon>Anomopoda</taxon>
        <taxon>Daphniidae</taxon>
        <taxon>Daphnia</taxon>
    </lineage>
</organism>
<feature type="signal peptide" evidence="1">
    <location>
        <begin position="1"/>
        <end position="18"/>
    </location>
</feature>
<evidence type="ECO:0000313" key="3">
    <source>
        <dbReference type="Proteomes" id="UP000076858"/>
    </source>
</evidence>
<evidence type="ECO:0000256" key="1">
    <source>
        <dbReference type="SAM" id="SignalP"/>
    </source>
</evidence>
<dbReference type="AlphaFoldDB" id="A0A164WK28"/>
<sequence>MASIVLPFFFFLNPPLLAEFLAFSSEFAKVAPVGCRVYFLRDKKNKTQHAGAVVHVEEAADSPKRERERGGATREESYGFMCRLHIAVKGTDPSVVGTVGWVLCWYFRSGLGPLSNMTTSCCWPSVIHQMPARSIPPR</sequence>
<dbReference type="EMBL" id="LRGB01001212">
    <property type="protein sequence ID" value="KZS13335.1"/>
    <property type="molecule type" value="Genomic_DNA"/>
</dbReference>
<comment type="caution">
    <text evidence="2">The sequence shown here is derived from an EMBL/GenBank/DDBJ whole genome shotgun (WGS) entry which is preliminary data.</text>
</comment>
<feature type="chain" id="PRO_5007854077" evidence="1">
    <location>
        <begin position="19"/>
        <end position="138"/>
    </location>
</feature>
<proteinExistence type="predicted"/>
<reference evidence="2 3" key="1">
    <citation type="submission" date="2016-03" db="EMBL/GenBank/DDBJ databases">
        <title>EvidentialGene: Evidence-directed Construction of Genes on Genomes.</title>
        <authorList>
            <person name="Gilbert D.G."/>
            <person name="Choi J.-H."/>
            <person name="Mockaitis K."/>
            <person name="Colbourne J."/>
            <person name="Pfrender M."/>
        </authorList>
    </citation>
    <scope>NUCLEOTIDE SEQUENCE [LARGE SCALE GENOMIC DNA]</scope>
    <source>
        <strain evidence="2 3">Xinb3</strain>
        <tissue evidence="2">Complete organism</tissue>
    </source>
</reference>
<keyword evidence="3" id="KW-1185">Reference proteome</keyword>
<protein>
    <submittedName>
        <fullName evidence="2">Uncharacterized protein</fullName>
    </submittedName>
</protein>